<dbReference type="PANTHER" id="PTHR43798:SF33">
    <property type="entry name" value="HYDROLASE, PUTATIVE (AFU_ORTHOLOGUE AFUA_2G14860)-RELATED"/>
    <property type="match status" value="1"/>
</dbReference>
<dbReference type="KEGG" id="saqu:EJC51_35530"/>
<keyword evidence="2" id="KW-0378">Hydrolase</keyword>
<dbReference type="EMBL" id="CP034463">
    <property type="protein sequence ID" value="AZP20920.1"/>
    <property type="molecule type" value="Genomic_DNA"/>
</dbReference>
<dbReference type="Gene3D" id="3.40.50.1820">
    <property type="entry name" value="alpha/beta hydrolase"/>
    <property type="match status" value="1"/>
</dbReference>
<accession>A0A3Q9C3Q4</accession>
<name>A0A3Q9C3Q4_9ACTN</name>
<dbReference type="GO" id="GO:0016787">
    <property type="term" value="F:hydrolase activity"/>
    <property type="evidence" value="ECO:0007669"/>
    <property type="project" value="UniProtKB-KW"/>
</dbReference>
<dbReference type="GO" id="GO:0016020">
    <property type="term" value="C:membrane"/>
    <property type="evidence" value="ECO:0007669"/>
    <property type="project" value="TreeGrafter"/>
</dbReference>
<organism evidence="2 3">
    <name type="scientific">Streptomyces aquilus</name>
    <dbReference type="NCBI Taxonomy" id="2548456"/>
    <lineage>
        <taxon>Bacteria</taxon>
        <taxon>Bacillati</taxon>
        <taxon>Actinomycetota</taxon>
        <taxon>Actinomycetes</taxon>
        <taxon>Kitasatosporales</taxon>
        <taxon>Streptomycetaceae</taxon>
        <taxon>Streptomyces</taxon>
    </lineage>
</organism>
<evidence type="ECO:0000259" key="1">
    <source>
        <dbReference type="Pfam" id="PF00561"/>
    </source>
</evidence>
<dbReference type="AlphaFoldDB" id="A0A3Q9C3Q4"/>
<dbReference type="PRINTS" id="PR00111">
    <property type="entry name" value="ABHYDROLASE"/>
</dbReference>
<dbReference type="InterPro" id="IPR029058">
    <property type="entry name" value="AB_hydrolase_fold"/>
</dbReference>
<gene>
    <name evidence="2" type="ORF">EJC51_35530</name>
</gene>
<protein>
    <submittedName>
        <fullName evidence="2">Alpha/beta hydrolase</fullName>
    </submittedName>
</protein>
<proteinExistence type="predicted"/>
<dbReference type="Proteomes" id="UP000280197">
    <property type="component" value="Chromosome"/>
</dbReference>
<dbReference type="PANTHER" id="PTHR43798">
    <property type="entry name" value="MONOACYLGLYCEROL LIPASE"/>
    <property type="match status" value="1"/>
</dbReference>
<keyword evidence="3" id="KW-1185">Reference proteome</keyword>
<dbReference type="RefSeq" id="WP_126274786.1">
    <property type="nucleotide sequence ID" value="NZ_CP034463.1"/>
</dbReference>
<dbReference type="Pfam" id="PF00561">
    <property type="entry name" value="Abhydrolase_1"/>
    <property type="match status" value="1"/>
</dbReference>
<evidence type="ECO:0000313" key="3">
    <source>
        <dbReference type="Proteomes" id="UP000280197"/>
    </source>
</evidence>
<sequence>MKYFVAPGEDRKLTADSREALRGSFIELSDGVTHYELTGPGDGDVVLMAGGLTIPLSYWDGLVSELHARGLRTLTYSAYGRGYSDRVPARYDETLFTRQLAELTDRLGLTDGPLHLVGTSMGALVSMTYAAHHRSSVSTLTIVGPAGLAKPRLASPDRLLRSDLLAGVVARRRGLQLLQGHLGHNVRDPELGAKLTEMVLDAFRFEGSLYAVFDTLQHLPLAGRDDLFRRTGALGIPTLLLWGDEDNVTPLVHFDTARALLKPQKDHVINKCGHMAPFERPRDVADQLVPFLSARTQRLDS</sequence>
<dbReference type="SUPFAM" id="SSF53474">
    <property type="entry name" value="alpha/beta-Hydrolases"/>
    <property type="match status" value="1"/>
</dbReference>
<feature type="domain" description="AB hydrolase-1" evidence="1">
    <location>
        <begin position="46"/>
        <end position="281"/>
    </location>
</feature>
<dbReference type="InterPro" id="IPR000073">
    <property type="entry name" value="AB_hydrolase_1"/>
</dbReference>
<dbReference type="InterPro" id="IPR050266">
    <property type="entry name" value="AB_hydrolase_sf"/>
</dbReference>
<evidence type="ECO:0000313" key="2">
    <source>
        <dbReference type="EMBL" id="AZP20920.1"/>
    </source>
</evidence>
<reference evidence="2 3" key="1">
    <citation type="submission" date="2018-12" db="EMBL/GenBank/DDBJ databases">
        <authorList>
            <person name="Li K."/>
        </authorList>
    </citation>
    <scope>NUCLEOTIDE SEQUENCE [LARGE SCALE GENOMIC DNA]</scope>
    <source>
        <strain evidence="3">CR22</strain>
    </source>
</reference>